<sequence>MAAPTALAHWRAQIFARLLLVVFVLGVVTAIPSALLAAREGIWLIAAIDVLAIGWTGAIWRLRRVTYATRVWHFLSVIYVVGVGLLLKVGPISQIYLLAIPVLAALLLGFRPAMCMLALTTATVLALGYQADAGLQVMGLPAYGMLRSLIIALNFLFIAAVLTLSCAVLLRHLAHSLEELAASAASLEQSRNHLVAVNDDIHRLAFYDVLTGLPNRRLLIDRIDTLLAANARDRHYSAVLFIDLDRFKFINDARGHGTGDALLRAVAERLLPLMRKADTVARIGGDEFVVVLSHLAPALEAATLAARTVADKIRHAIATPFVIDGQRYACSASIGVTLLPQSGQNAQDLLREADTAMYRAKADGRNGIAFYEPAMQADVERRLDMERDLAAALAAARLEMHAQPQVDHHGRTVGAEMLMRWPLPGGGAVPPSVFIPVAEESGLILQLGQWALQQTCLAARGLARAGHPLTLSVNVSPSQFRQAGFVEQVRATLAATGAPASMLVLEVTEGLLVEKMDATIERMHALAALGLRFSIDDFGTGYSSLAYLRLMPLYELKIDRSFVTDAPHDSGSGALVQTILSMARHLGLRVVAEGVETADQAAFLIGHHCHCMQGYLYGRAMPVEALLARLTAEAEAQAQVGTATAAAASASAPQAPASAAT</sequence>
<dbReference type="AlphaFoldDB" id="A0A7W2IN93"/>
<dbReference type="SUPFAM" id="SSF141868">
    <property type="entry name" value="EAL domain-like"/>
    <property type="match status" value="1"/>
</dbReference>
<proteinExistence type="predicted"/>
<dbReference type="PANTHER" id="PTHR44757:SF2">
    <property type="entry name" value="BIOFILM ARCHITECTURE MAINTENANCE PROTEIN MBAA"/>
    <property type="match status" value="1"/>
</dbReference>
<dbReference type="EMBL" id="JACEZU010000017">
    <property type="protein sequence ID" value="MBA5690391.1"/>
    <property type="molecule type" value="Genomic_DNA"/>
</dbReference>
<dbReference type="PROSITE" id="PS50887">
    <property type="entry name" value="GGDEF"/>
    <property type="match status" value="1"/>
</dbReference>
<evidence type="ECO:0000313" key="5">
    <source>
        <dbReference type="Proteomes" id="UP000573499"/>
    </source>
</evidence>
<dbReference type="Gene3D" id="3.30.70.270">
    <property type="match status" value="1"/>
</dbReference>
<feature type="transmembrane region" description="Helical" evidence="1">
    <location>
        <begin position="149"/>
        <end position="170"/>
    </location>
</feature>
<dbReference type="Pfam" id="PF20969">
    <property type="entry name" value="MASE11"/>
    <property type="match status" value="1"/>
</dbReference>
<dbReference type="InterPro" id="IPR048437">
    <property type="entry name" value="MASE11"/>
</dbReference>
<feature type="transmembrane region" description="Helical" evidence="1">
    <location>
        <begin position="41"/>
        <end position="60"/>
    </location>
</feature>
<protein>
    <submittedName>
        <fullName evidence="4">EAL domain-containing protein</fullName>
    </submittedName>
</protein>
<dbReference type="InterPro" id="IPR001633">
    <property type="entry name" value="EAL_dom"/>
</dbReference>
<evidence type="ECO:0000256" key="1">
    <source>
        <dbReference type="SAM" id="Phobius"/>
    </source>
</evidence>
<keyword evidence="1" id="KW-1133">Transmembrane helix</keyword>
<organism evidence="4 5">
    <name type="scientific">Rugamonas apoptosis</name>
    <dbReference type="NCBI Taxonomy" id="2758570"/>
    <lineage>
        <taxon>Bacteria</taxon>
        <taxon>Pseudomonadati</taxon>
        <taxon>Pseudomonadota</taxon>
        <taxon>Betaproteobacteria</taxon>
        <taxon>Burkholderiales</taxon>
        <taxon>Oxalobacteraceae</taxon>
        <taxon>Telluria group</taxon>
        <taxon>Rugamonas</taxon>
    </lineage>
</organism>
<feature type="transmembrane region" description="Helical" evidence="1">
    <location>
        <begin position="14"/>
        <end position="35"/>
    </location>
</feature>
<dbReference type="RefSeq" id="WP_182157194.1">
    <property type="nucleotide sequence ID" value="NZ_JACEZU010000017.1"/>
</dbReference>
<feature type="domain" description="EAL" evidence="2">
    <location>
        <begin position="382"/>
        <end position="634"/>
    </location>
</feature>
<dbReference type="Pfam" id="PF00990">
    <property type="entry name" value="GGDEF"/>
    <property type="match status" value="1"/>
</dbReference>
<evidence type="ECO:0000259" key="2">
    <source>
        <dbReference type="PROSITE" id="PS50883"/>
    </source>
</evidence>
<keyword evidence="5" id="KW-1185">Reference proteome</keyword>
<dbReference type="InterPro" id="IPR035919">
    <property type="entry name" value="EAL_sf"/>
</dbReference>
<keyword evidence="1" id="KW-0472">Membrane</keyword>
<dbReference type="CDD" id="cd01949">
    <property type="entry name" value="GGDEF"/>
    <property type="match status" value="1"/>
</dbReference>
<comment type="caution">
    <text evidence="4">The sequence shown here is derived from an EMBL/GenBank/DDBJ whole genome shotgun (WGS) entry which is preliminary data.</text>
</comment>
<dbReference type="InterPro" id="IPR000160">
    <property type="entry name" value="GGDEF_dom"/>
</dbReference>
<reference evidence="4 5" key="1">
    <citation type="submission" date="2020-07" db="EMBL/GenBank/DDBJ databases">
        <title>Novel species isolated from subtropical streams in China.</title>
        <authorList>
            <person name="Lu H."/>
        </authorList>
    </citation>
    <scope>NUCLEOTIDE SEQUENCE [LARGE SCALE GENOMIC DNA]</scope>
    <source>
        <strain evidence="4 5">LX47W</strain>
    </source>
</reference>
<feature type="transmembrane region" description="Helical" evidence="1">
    <location>
        <begin position="95"/>
        <end position="128"/>
    </location>
</feature>
<dbReference type="Gene3D" id="3.20.20.450">
    <property type="entry name" value="EAL domain"/>
    <property type="match status" value="1"/>
</dbReference>
<dbReference type="NCBIfam" id="TIGR00254">
    <property type="entry name" value="GGDEF"/>
    <property type="match status" value="1"/>
</dbReference>
<name>A0A7W2IN93_9BURK</name>
<evidence type="ECO:0000259" key="3">
    <source>
        <dbReference type="PROSITE" id="PS50887"/>
    </source>
</evidence>
<dbReference type="CDD" id="cd01948">
    <property type="entry name" value="EAL"/>
    <property type="match status" value="1"/>
</dbReference>
<dbReference type="Pfam" id="PF00563">
    <property type="entry name" value="EAL"/>
    <property type="match status" value="1"/>
</dbReference>
<dbReference type="Proteomes" id="UP000573499">
    <property type="component" value="Unassembled WGS sequence"/>
</dbReference>
<gene>
    <name evidence="4" type="ORF">H3H39_25440</name>
</gene>
<dbReference type="InterPro" id="IPR052155">
    <property type="entry name" value="Biofilm_reg_signaling"/>
</dbReference>
<keyword evidence="1" id="KW-0812">Transmembrane</keyword>
<dbReference type="PROSITE" id="PS50883">
    <property type="entry name" value="EAL"/>
    <property type="match status" value="1"/>
</dbReference>
<accession>A0A7W2IN93</accession>
<dbReference type="SUPFAM" id="SSF55073">
    <property type="entry name" value="Nucleotide cyclase"/>
    <property type="match status" value="1"/>
</dbReference>
<dbReference type="SMART" id="SM00052">
    <property type="entry name" value="EAL"/>
    <property type="match status" value="1"/>
</dbReference>
<evidence type="ECO:0000313" key="4">
    <source>
        <dbReference type="EMBL" id="MBA5690391.1"/>
    </source>
</evidence>
<feature type="domain" description="GGDEF" evidence="3">
    <location>
        <begin position="235"/>
        <end position="373"/>
    </location>
</feature>
<dbReference type="InterPro" id="IPR029787">
    <property type="entry name" value="Nucleotide_cyclase"/>
</dbReference>
<dbReference type="SMART" id="SM00267">
    <property type="entry name" value="GGDEF"/>
    <property type="match status" value="1"/>
</dbReference>
<dbReference type="PANTHER" id="PTHR44757">
    <property type="entry name" value="DIGUANYLATE CYCLASE DGCP"/>
    <property type="match status" value="1"/>
</dbReference>
<feature type="transmembrane region" description="Helical" evidence="1">
    <location>
        <begin position="72"/>
        <end position="89"/>
    </location>
</feature>
<dbReference type="InterPro" id="IPR043128">
    <property type="entry name" value="Rev_trsase/Diguanyl_cyclase"/>
</dbReference>